<name>A0ACC2UFI2_9FUNG</name>
<evidence type="ECO:0000313" key="1">
    <source>
        <dbReference type="EMBL" id="KAJ9085396.1"/>
    </source>
</evidence>
<reference evidence="1" key="1">
    <citation type="submission" date="2022-04" db="EMBL/GenBank/DDBJ databases">
        <title>Genome of the entomopathogenic fungus Entomophthora muscae.</title>
        <authorList>
            <person name="Elya C."/>
            <person name="Lovett B.R."/>
            <person name="Lee E."/>
            <person name="Macias A.M."/>
            <person name="Hajek A.E."/>
            <person name="De Bivort B.L."/>
            <person name="Kasson M.T."/>
            <person name="De Fine Licht H.H."/>
            <person name="Stajich J.E."/>
        </authorList>
    </citation>
    <scope>NUCLEOTIDE SEQUENCE</scope>
    <source>
        <strain evidence="1">Berkeley</strain>
    </source>
</reference>
<accession>A0ACC2UFI2</accession>
<dbReference type="EMBL" id="QTSX02000765">
    <property type="protein sequence ID" value="KAJ9085396.1"/>
    <property type="molecule type" value="Genomic_DNA"/>
</dbReference>
<sequence length="154" mass="17167">MCSTYSVIGHREVWCPSTAEGVCTVAEDTQQNHYDTGKMGSQSDALVALPWDTKAEYNMISPIKSYQKRAQTKAKKKPAQPIITQDPDLMETQEGLITPQCNSQEEMGTHYEYPLDASGVIYANTVQALEKRVPQATQKQDQSCNPAQEEPQKL</sequence>
<gene>
    <name evidence="1" type="ORF">DSO57_1014403</name>
</gene>
<protein>
    <submittedName>
        <fullName evidence="1">Uncharacterized protein</fullName>
    </submittedName>
</protein>
<organism evidence="1 2">
    <name type="scientific">Entomophthora muscae</name>
    <dbReference type="NCBI Taxonomy" id="34485"/>
    <lineage>
        <taxon>Eukaryota</taxon>
        <taxon>Fungi</taxon>
        <taxon>Fungi incertae sedis</taxon>
        <taxon>Zoopagomycota</taxon>
        <taxon>Entomophthoromycotina</taxon>
        <taxon>Entomophthoromycetes</taxon>
        <taxon>Entomophthorales</taxon>
        <taxon>Entomophthoraceae</taxon>
        <taxon>Entomophthora</taxon>
    </lineage>
</organism>
<keyword evidence="2" id="KW-1185">Reference proteome</keyword>
<evidence type="ECO:0000313" key="2">
    <source>
        <dbReference type="Proteomes" id="UP001165960"/>
    </source>
</evidence>
<dbReference type="Proteomes" id="UP001165960">
    <property type="component" value="Unassembled WGS sequence"/>
</dbReference>
<comment type="caution">
    <text evidence="1">The sequence shown here is derived from an EMBL/GenBank/DDBJ whole genome shotgun (WGS) entry which is preliminary data.</text>
</comment>
<proteinExistence type="predicted"/>